<protein>
    <submittedName>
        <fullName evidence="8">Amino acid/amide ABC transporter membrane protein 2 (HAAT family)</fullName>
    </submittedName>
</protein>
<feature type="transmembrane region" description="Helical" evidence="7">
    <location>
        <begin position="228"/>
        <end position="250"/>
    </location>
</feature>
<feature type="transmembrane region" description="Helical" evidence="7">
    <location>
        <begin position="179"/>
        <end position="197"/>
    </location>
</feature>
<evidence type="ECO:0000256" key="1">
    <source>
        <dbReference type="ARBA" id="ARBA00004651"/>
    </source>
</evidence>
<name>A0A2T0SRM0_9ACTN</name>
<dbReference type="InterPro" id="IPR043428">
    <property type="entry name" value="LivM-like"/>
</dbReference>
<evidence type="ECO:0000313" key="8">
    <source>
        <dbReference type="EMBL" id="PRY36057.1"/>
    </source>
</evidence>
<dbReference type="Pfam" id="PF02653">
    <property type="entry name" value="BPD_transp_2"/>
    <property type="match status" value="1"/>
</dbReference>
<evidence type="ECO:0000256" key="4">
    <source>
        <dbReference type="ARBA" id="ARBA00022989"/>
    </source>
</evidence>
<dbReference type="OrthoDB" id="9814461at2"/>
<dbReference type="PANTHER" id="PTHR30482">
    <property type="entry name" value="HIGH-AFFINITY BRANCHED-CHAIN AMINO ACID TRANSPORT SYSTEM PERMEASE"/>
    <property type="match status" value="1"/>
</dbReference>
<feature type="compositionally biased region" description="Basic and acidic residues" evidence="6">
    <location>
        <begin position="369"/>
        <end position="382"/>
    </location>
</feature>
<evidence type="ECO:0000256" key="6">
    <source>
        <dbReference type="SAM" id="MobiDB-lite"/>
    </source>
</evidence>
<comment type="caution">
    <text evidence="8">The sequence shown here is derived from an EMBL/GenBank/DDBJ whole genome shotgun (WGS) entry which is preliminary data.</text>
</comment>
<dbReference type="PANTHER" id="PTHR30482:SF5">
    <property type="entry name" value="ABC TRANSPORTER PERMEASE PROTEIN"/>
    <property type="match status" value="1"/>
</dbReference>
<sequence length="382" mass="39491">MSELPRRIAGLVLLLVAVALPLVLEDFWLQLGLFVMATMIGAVGLTLLVGVAGQLSLGHAAFAAIGAYVYVWATSESEPTLAGAGLPAVVGLVLAVAVAALVGFVFSPVASRLRGIYLGLATLGLVFLVRHLLLNLDPWTGGFNGRSVEPFTLGGFSFSNRDPDYLAVAGVELEGLHRLWYLFLVLTLLACWLAANLRSSRTGRAWANLRDSETAAAAMGIGVARYKAAAFVVSSGYAGLAGALLALAYGRLAPDVFTLTVSVDFLVMIVIGGLGSVGGAMVGALFVTALPLVLTQYSDALPFMAAPGSGGLDPATTSRLLYGLAIIAVLVFLRGGLAGASRRLTGRRAASGAPDDTPRPTTPIAPGHEAGDRTSESKETAR</sequence>
<feature type="transmembrane region" description="Helical" evidence="7">
    <location>
        <begin position="115"/>
        <end position="133"/>
    </location>
</feature>
<feature type="transmembrane region" description="Helical" evidence="7">
    <location>
        <begin position="29"/>
        <end position="48"/>
    </location>
</feature>
<evidence type="ECO:0000256" key="5">
    <source>
        <dbReference type="ARBA" id="ARBA00023136"/>
    </source>
</evidence>
<dbReference type="RefSeq" id="WP_106282142.1">
    <property type="nucleotide sequence ID" value="NZ_PVTG01000026.1"/>
</dbReference>
<dbReference type="GO" id="GO:0005886">
    <property type="term" value="C:plasma membrane"/>
    <property type="evidence" value="ECO:0007669"/>
    <property type="project" value="UniProtKB-SubCell"/>
</dbReference>
<evidence type="ECO:0000256" key="2">
    <source>
        <dbReference type="ARBA" id="ARBA00022475"/>
    </source>
</evidence>
<feature type="transmembrane region" description="Helical" evidence="7">
    <location>
        <begin position="320"/>
        <end position="340"/>
    </location>
</feature>
<comment type="subcellular location">
    <subcellularLocation>
        <location evidence="1">Cell membrane</location>
        <topology evidence="1">Multi-pass membrane protein</topology>
    </subcellularLocation>
</comment>
<dbReference type="AlphaFoldDB" id="A0A2T0SRM0"/>
<keyword evidence="5 7" id="KW-0472">Membrane</keyword>
<organism evidence="8 9">
    <name type="scientific">Geodermatophilus tzadiensis</name>
    <dbReference type="NCBI Taxonomy" id="1137988"/>
    <lineage>
        <taxon>Bacteria</taxon>
        <taxon>Bacillati</taxon>
        <taxon>Actinomycetota</taxon>
        <taxon>Actinomycetes</taxon>
        <taxon>Geodermatophilales</taxon>
        <taxon>Geodermatophilaceae</taxon>
        <taxon>Geodermatophilus</taxon>
    </lineage>
</organism>
<evidence type="ECO:0000256" key="3">
    <source>
        <dbReference type="ARBA" id="ARBA00022692"/>
    </source>
</evidence>
<feature type="region of interest" description="Disordered" evidence="6">
    <location>
        <begin position="345"/>
        <end position="382"/>
    </location>
</feature>
<dbReference type="EMBL" id="PVTG01000026">
    <property type="protein sequence ID" value="PRY36057.1"/>
    <property type="molecule type" value="Genomic_DNA"/>
</dbReference>
<feature type="transmembrane region" description="Helical" evidence="7">
    <location>
        <begin position="85"/>
        <end position="106"/>
    </location>
</feature>
<dbReference type="InterPro" id="IPR001851">
    <property type="entry name" value="ABC_transp_permease"/>
</dbReference>
<dbReference type="Proteomes" id="UP000239210">
    <property type="component" value="Unassembled WGS sequence"/>
</dbReference>
<evidence type="ECO:0000313" key="9">
    <source>
        <dbReference type="Proteomes" id="UP000239210"/>
    </source>
</evidence>
<keyword evidence="9" id="KW-1185">Reference proteome</keyword>
<keyword evidence="3 7" id="KW-0812">Transmembrane</keyword>
<feature type="transmembrane region" description="Helical" evidence="7">
    <location>
        <begin position="55"/>
        <end position="73"/>
    </location>
</feature>
<dbReference type="CDD" id="cd06581">
    <property type="entry name" value="TM_PBP1_LivM_like"/>
    <property type="match status" value="1"/>
</dbReference>
<reference evidence="8 9" key="1">
    <citation type="submission" date="2018-03" db="EMBL/GenBank/DDBJ databases">
        <title>Genomic Encyclopedia of Archaeal and Bacterial Type Strains, Phase II (KMG-II): from individual species to whole genera.</title>
        <authorList>
            <person name="Goeker M."/>
        </authorList>
    </citation>
    <scope>NUCLEOTIDE SEQUENCE [LARGE SCALE GENOMIC DNA]</scope>
    <source>
        <strain evidence="8 9">DSM 45416</strain>
    </source>
</reference>
<keyword evidence="2" id="KW-1003">Cell membrane</keyword>
<evidence type="ECO:0000256" key="7">
    <source>
        <dbReference type="SAM" id="Phobius"/>
    </source>
</evidence>
<proteinExistence type="predicted"/>
<keyword evidence="4 7" id="KW-1133">Transmembrane helix</keyword>
<accession>A0A2T0SRM0</accession>
<gene>
    <name evidence="8" type="ORF">LY71_12618</name>
</gene>
<dbReference type="GO" id="GO:0015658">
    <property type="term" value="F:branched-chain amino acid transmembrane transporter activity"/>
    <property type="evidence" value="ECO:0007669"/>
    <property type="project" value="InterPro"/>
</dbReference>